<evidence type="ECO:0000313" key="2">
    <source>
        <dbReference type="Proteomes" id="UP000009097"/>
    </source>
</evidence>
<dbReference type="KEGG" id="fox:FOXG_17370"/>
<dbReference type="GeneID" id="28958135"/>
<dbReference type="OrthoDB" id="4152607at2759"/>
<accession>A0A0J9WCN3</accession>
<reference evidence="1" key="1">
    <citation type="submission" date="2007-04" db="EMBL/GenBank/DDBJ databases">
        <authorList>
            <consortium name="The Broad Institute Genome Sequencing Platform"/>
            <person name="Birren B."/>
            <person name="Lander E."/>
            <person name="Galagan J."/>
            <person name="Nusbaum C."/>
            <person name="Devon K."/>
            <person name="Ma L.-J."/>
            <person name="Jaffe D."/>
            <person name="Butler J."/>
            <person name="Alvarez P."/>
            <person name="Gnerre S."/>
            <person name="Grabherr M."/>
            <person name="Kleber M."/>
            <person name="Mauceli E."/>
            <person name="Brockman W."/>
            <person name="MacCallum I.A."/>
            <person name="Young S."/>
            <person name="LaButti K."/>
            <person name="DeCaprio D."/>
            <person name="Crawford M."/>
            <person name="Koehrsen M."/>
            <person name="Engels R."/>
            <person name="Montgomery P."/>
            <person name="Pearson M."/>
            <person name="Howarth C."/>
            <person name="Larson L."/>
            <person name="White J."/>
            <person name="O'Leary S."/>
            <person name="Kodira C."/>
            <person name="Zeng Q."/>
            <person name="Yandava C."/>
            <person name="Alvarado L."/>
            <person name="Kistler C."/>
            <person name="Shim W.-B."/>
            <person name="Kang S."/>
            <person name="Woloshuk C."/>
        </authorList>
    </citation>
    <scope>NUCLEOTIDE SEQUENCE</scope>
    <source>
        <strain evidence="1">4287</strain>
    </source>
</reference>
<reference evidence="1" key="2">
    <citation type="journal article" date="2010" name="Nature">
        <title>Comparative genomics reveals mobile pathogenicity chromosomes in Fusarium.</title>
        <authorList>
            <person name="Ma L.J."/>
            <person name="van der Does H.C."/>
            <person name="Borkovich K.A."/>
            <person name="Coleman J.J."/>
            <person name="Daboussi M.J."/>
            <person name="Di Pietro A."/>
            <person name="Dufresne M."/>
            <person name="Freitag M."/>
            <person name="Grabherr M."/>
            <person name="Henrissat B."/>
            <person name="Houterman P.M."/>
            <person name="Kang S."/>
            <person name="Shim W.B."/>
            <person name="Woloshuk C."/>
            <person name="Xie X."/>
            <person name="Xu J.R."/>
            <person name="Antoniw J."/>
            <person name="Baker S.E."/>
            <person name="Bluhm B.H."/>
            <person name="Breakspear A."/>
            <person name="Brown D.W."/>
            <person name="Butchko R.A."/>
            <person name="Chapman S."/>
            <person name="Coulson R."/>
            <person name="Coutinho P.M."/>
            <person name="Danchin E.G."/>
            <person name="Diener A."/>
            <person name="Gale L.R."/>
            <person name="Gardiner D.M."/>
            <person name="Goff S."/>
            <person name="Hammond-Kosack K.E."/>
            <person name="Hilburn K."/>
            <person name="Hua-Van A."/>
            <person name="Jonkers W."/>
            <person name="Kazan K."/>
            <person name="Kodira C.D."/>
            <person name="Koehrsen M."/>
            <person name="Kumar L."/>
            <person name="Lee Y.H."/>
            <person name="Li L."/>
            <person name="Manners J.M."/>
            <person name="Miranda-Saavedra D."/>
            <person name="Mukherjee M."/>
            <person name="Park G."/>
            <person name="Park J."/>
            <person name="Park S.Y."/>
            <person name="Proctor R.H."/>
            <person name="Regev A."/>
            <person name="Ruiz-Roldan M.C."/>
            <person name="Sain D."/>
            <person name="Sakthikumar S."/>
            <person name="Sykes S."/>
            <person name="Schwartz D.C."/>
            <person name="Turgeon B.G."/>
            <person name="Wapinski I."/>
            <person name="Yoder O."/>
            <person name="Young S."/>
            <person name="Zeng Q."/>
            <person name="Zhou S."/>
            <person name="Galagan J."/>
            <person name="Cuomo C.A."/>
            <person name="Kistler H.C."/>
            <person name="Rep M."/>
        </authorList>
    </citation>
    <scope>NUCLEOTIDE SEQUENCE [LARGE SCALE GENOMIC DNA]</scope>
    <source>
        <strain evidence="1">4287</strain>
    </source>
</reference>
<dbReference type="VEuPathDB" id="FungiDB:FOXG_17370"/>
<name>A0A0J9WCN3_FUSO4</name>
<gene>
    <name evidence="1" type="ORF">FOXG_17370</name>
</gene>
<evidence type="ECO:0000313" key="1">
    <source>
        <dbReference type="EMBL" id="KNB20305.1"/>
    </source>
</evidence>
<dbReference type="AlphaFoldDB" id="A0A0J9WCN3"/>
<proteinExistence type="predicted"/>
<protein>
    <submittedName>
        <fullName evidence="1">Uncharacterized protein</fullName>
    </submittedName>
</protein>
<dbReference type="Proteomes" id="UP000009097">
    <property type="component" value="Unassembled WGS sequence"/>
</dbReference>
<organism evidence="1 2">
    <name type="scientific">Fusarium oxysporum f. sp. lycopersici (strain 4287 / CBS 123668 / FGSC 9935 / NRRL 34936)</name>
    <name type="common">Fusarium vascular wilt of tomato</name>
    <dbReference type="NCBI Taxonomy" id="426428"/>
    <lineage>
        <taxon>Eukaryota</taxon>
        <taxon>Fungi</taxon>
        <taxon>Dikarya</taxon>
        <taxon>Ascomycota</taxon>
        <taxon>Pezizomycotina</taxon>
        <taxon>Sordariomycetes</taxon>
        <taxon>Hypocreomycetidae</taxon>
        <taxon>Hypocreales</taxon>
        <taxon>Nectriaceae</taxon>
        <taxon>Fusarium</taxon>
        <taxon>Fusarium oxysporum species complex</taxon>
    </lineage>
</organism>
<dbReference type="RefSeq" id="XP_018258350.1">
    <property type="nucleotide sequence ID" value="XM_018397373.1"/>
</dbReference>
<sequence length="357" mass="40622">MHQVFQPQANQENLFSFDKTPTYLFRLHFPGSNGYRSSDCVESPASPNHLSTKHNSGSPCGTDLLQLSSLKAAARLKAHLKWHCCYPGRSPCNLMSWSSSLLFLLQYGFYRHQTDPEKKGGPRPKLSDIKIIMIDTRDFPKQVFLRDLDALEWLDDKPDLRRLHNLRKGQFYFGEYLSQGRLDIKDNCVQISMQQLIDGGLFTSICPALNQPQNWSSWAEATSNLRGSILQNNSVDKQRIRNTIFLAQSCVGDKFVVPFAIMLLCLRSGPSDDEVIANAFHSIFTDEELEFQSIKYDSESQRMTELRRFQQLMEAVKKVQIDDPVAKITEGVKALPTNKIPLNTPKRGFSHVGFADE</sequence>
<dbReference type="EMBL" id="DS231743">
    <property type="protein sequence ID" value="KNB20305.1"/>
    <property type="molecule type" value="Genomic_DNA"/>
</dbReference>